<dbReference type="OrthoDB" id="5230585at2759"/>
<keyword evidence="2" id="KW-1185">Reference proteome</keyword>
<organism evidence="1 2">
    <name type="scientific">Trematosphaeria pertusa</name>
    <dbReference type="NCBI Taxonomy" id="390896"/>
    <lineage>
        <taxon>Eukaryota</taxon>
        <taxon>Fungi</taxon>
        <taxon>Dikarya</taxon>
        <taxon>Ascomycota</taxon>
        <taxon>Pezizomycotina</taxon>
        <taxon>Dothideomycetes</taxon>
        <taxon>Pleosporomycetidae</taxon>
        <taxon>Pleosporales</taxon>
        <taxon>Massarineae</taxon>
        <taxon>Trematosphaeriaceae</taxon>
        <taxon>Trematosphaeria</taxon>
    </lineage>
</organism>
<name>A0A6A6J4L1_9PLEO</name>
<proteinExistence type="predicted"/>
<sequence length="340" mass="37839">MAFTIEGLKRIMDKGTSFTEANFKSAASAYYGYLAWFHSEAADDGDFIWEAIDVHGGPFTLTIKKEHKVFGLCRESIQAGYPHNGYPFAPQMSPYSKVPAPGAVSDREMASTAEDQSWARKWQESELFEKVRETLKEYVPKTALTNKVVGFGLGGQSEELLGQSVLAAEVGEVLNTEGRKHWGDASYPERDEKTMDVWYEDPTACESLLQYVNSKFPGIEVELRGVTTDQITDINKVLTEGEEAFVKRFALPYLDGNTFVVSIAPKQVTRQAVIEMTHPYGGPAGMLCPKIVGADLLFYPKGEVGPDPSCTLLEKYKNECYEIDLGTHWDQPLALYLKKG</sequence>
<gene>
    <name evidence="1" type="ORF">BU26DRAFT_514063</name>
</gene>
<protein>
    <recommendedName>
        <fullName evidence="3">SRR1-like domain-containing protein</fullName>
    </recommendedName>
</protein>
<dbReference type="Proteomes" id="UP000800094">
    <property type="component" value="Unassembled WGS sequence"/>
</dbReference>
<accession>A0A6A6J4L1</accession>
<reference evidence="1" key="1">
    <citation type="journal article" date="2020" name="Stud. Mycol.">
        <title>101 Dothideomycetes genomes: a test case for predicting lifestyles and emergence of pathogens.</title>
        <authorList>
            <person name="Haridas S."/>
            <person name="Albert R."/>
            <person name="Binder M."/>
            <person name="Bloem J."/>
            <person name="Labutti K."/>
            <person name="Salamov A."/>
            <person name="Andreopoulos B."/>
            <person name="Baker S."/>
            <person name="Barry K."/>
            <person name="Bills G."/>
            <person name="Bluhm B."/>
            <person name="Cannon C."/>
            <person name="Castanera R."/>
            <person name="Culley D."/>
            <person name="Daum C."/>
            <person name="Ezra D."/>
            <person name="Gonzalez J."/>
            <person name="Henrissat B."/>
            <person name="Kuo A."/>
            <person name="Liang C."/>
            <person name="Lipzen A."/>
            <person name="Lutzoni F."/>
            <person name="Magnuson J."/>
            <person name="Mondo S."/>
            <person name="Nolan M."/>
            <person name="Ohm R."/>
            <person name="Pangilinan J."/>
            <person name="Park H.-J."/>
            <person name="Ramirez L."/>
            <person name="Alfaro M."/>
            <person name="Sun H."/>
            <person name="Tritt A."/>
            <person name="Yoshinaga Y."/>
            <person name="Zwiers L.-H."/>
            <person name="Turgeon B."/>
            <person name="Goodwin S."/>
            <person name="Spatafora J."/>
            <person name="Crous P."/>
            <person name="Grigoriev I."/>
        </authorList>
    </citation>
    <scope>NUCLEOTIDE SEQUENCE</scope>
    <source>
        <strain evidence="1">CBS 122368</strain>
    </source>
</reference>
<dbReference type="GeneID" id="54581083"/>
<dbReference type="EMBL" id="ML987189">
    <property type="protein sequence ID" value="KAF2257371.1"/>
    <property type="molecule type" value="Genomic_DNA"/>
</dbReference>
<evidence type="ECO:0000313" key="1">
    <source>
        <dbReference type="EMBL" id="KAF2257371.1"/>
    </source>
</evidence>
<dbReference type="RefSeq" id="XP_033692375.1">
    <property type="nucleotide sequence ID" value="XM_033827753.1"/>
</dbReference>
<dbReference type="AlphaFoldDB" id="A0A6A6J4L1"/>
<evidence type="ECO:0000313" key="2">
    <source>
        <dbReference type="Proteomes" id="UP000800094"/>
    </source>
</evidence>
<evidence type="ECO:0008006" key="3">
    <source>
        <dbReference type="Google" id="ProtNLM"/>
    </source>
</evidence>